<comment type="caution">
    <text evidence="1">The sequence shown here is derived from an EMBL/GenBank/DDBJ whole genome shotgun (WGS) entry which is preliminary data.</text>
</comment>
<evidence type="ECO:0000313" key="1">
    <source>
        <dbReference type="EMBL" id="KAK7270115.1"/>
    </source>
</evidence>
<organism evidence="1 2">
    <name type="scientific">Crotalaria pallida</name>
    <name type="common">Smooth rattlebox</name>
    <name type="synonym">Crotalaria striata</name>
    <dbReference type="NCBI Taxonomy" id="3830"/>
    <lineage>
        <taxon>Eukaryota</taxon>
        <taxon>Viridiplantae</taxon>
        <taxon>Streptophyta</taxon>
        <taxon>Embryophyta</taxon>
        <taxon>Tracheophyta</taxon>
        <taxon>Spermatophyta</taxon>
        <taxon>Magnoliopsida</taxon>
        <taxon>eudicotyledons</taxon>
        <taxon>Gunneridae</taxon>
        <taxon>Pentapetalae</taxon>
        <taxon>rosids</taxon>
        <taxon>fabids</taxon>
        <taxon>Fabales</taxon>
        <taxon>Fabaceae</taxon>
        <taxon>Papilionoideae</taxon>
        <taxon>50 kb inversion clade</taxon>
        <taxon>genistoids sensu lato</taxon>
        <taxon>core genistoids</taxon>
        <taxon>Crotalarieae</taxon>
        <taxon>Crotalaria</taxon>
    </lineage>
</organism>
<evidence type="ECO:0008006" key="3">
    <source>
        <dbReference type="Google" id="ProtNLM"/>
    </source>
</evidence>
<keyword evidence="2" id="KW-1185">Reference proteome</keyword>
<sequence>MNNTAMLGKHVWDMIHRGDKIWVQMLRAKYYPHGGFLFCETKSGSFLWNSLCKALNVLQEGYVFKVRNGASSIWYDPWLFIGPLWKLVPFVQIHDTHLRVCDILAEQQWHLDDIRTTALPQQARNAILSCKIPRSNPTIPDVWIWNNSPTGVYSVRSDYVWLQEQTLMPSLNLPHVSWSWLWKLKIPENIKFLVWLIGHGLF</sequence>
<dbReference type="AlphaFoldDB" id="A0AAN9IAQ9"/>
<protein>
    <recommendedName>
        <fullName evidence="3">Reverse transcriptase zinc-binding domain-containing protein</fullName>
    </recommendedName>
</protein>
<reference evidence="1 2" key="1">
    <citation type="submission" date="2024-01" db="EMBL/GenBank/DDBJ databases">
        <title>The genomes of 5 underutilized Papilionoideae crops provide insights into root nodulation and disease resistanc.</title>
        <authorList>
            <person name="Yuan L."/>
        </authorList>
    </citation>
    <scope>NUCLEOTIDE SEQUENCE [LARGE SCALE GENOMIC DNA]</scope>
    <source>
        <strain evidence="1">ZHUSHIDOU_FW_LH</strain>
        <tissue evidence="1">Leaf</tissue>
    </source>
</reference>
<evidence type="ECO:0000313" key="2">
    <source>
        <dbReference type="Proteomes" id="UP001372338"/>
    </source>
</evidence>
<name>A0AAN9IAQ9_CROPI</name>
<gene>
    <name evidence="1" type="ORF">RIF29_23027</name>
</gene>
<dbReference type="EMBL" id="JAYWIO010000004">
    <property type="protein sequence ID" value="KAK7270115.1"/>
    <property type="molecule type" value="Genomic_DNA"/>
</dbReference>
<proteinExistence type="predicted"/>
<dbReference type="Proteomes" id="UP001372338">
    <property type="component" value="Unassembled WGS sequence"/>
</dbReference>
<accession>A0AAN9IAQ9</accession>